<proteinExistence type="predicted"/>
<evidence type="ECO:0000313" key="2">
    <source>
        <dbReference type="Proteomes" id="UP000588068"/>
    </source>
</evidence>
<name>A0A841HV82_9GAMM</name>
<sequence>MHADIQQLLSLRDGEPVDADVMRHVENCTVCGGELARLVRMQSRLQALPPIDPPAMAWERIDIRVREASSPQPRRVPWAIAAAVAVTVVSGLLVREVDTVSETAPVAIVSTQEQSPPVATAIPLEALVAQSQELDELLLYLPQRPAVERVSMAATIDTIEQRVQWLDQQLSYASDTGLNEEQAYQLWRERVDLMDSLVKVRYAEGRSLSF</sequence>
<dbReference type="AlphaFoldDB" id="A0A841HV82"/>
<keyword evidence="2" id="KW-1185">Reference proteome</keyword>
<evidence type="ECO:0008006" key="3">
    <source>
        <dbReference type="Google" id="ProtNLM"/>
    </source>
</evidence>
<protein>
    <recommendedName>
        <fullName evidence="3">Zinc-finger domain-containing protein</fullName>
    </recommendedName>
</protein>
<evidence type="ECO:0000313" key="1">
    <source>
        <dbReference type="EMBL" id="MBB6096564.1"/>
    </source>
</evidence>
<dbReference type="Proteomes" id="UP000588068">
    <property type="component" value="Unassembled WGS sequence"/>
</dbReference>
<reference evidence="1 2" key="1">
    <citation type="submission" date="2020-08" db="EMBL/GenBank/DDBJ databases">
        <title>Genomic Encyclopedia of Type Strains, Phase IV (KMG-IV): sequencing the most valuable type-strain genomes for metagenomic binning, comparative biology and taxonomic classification.</title>
        <authorList>
            <person name="Goeker M."/>
        </authorList>
    </citation>
    <scope>NUCLEOTIDE SEQUENCE [LARGE SCALE GENOMIC DNA]</scope>
    <source>
        <strain evidence="1 2">DSM 26723</strain>
    </source>
</reference>
<dbReference type="EMBL" id="JACHHZ010000008">
    <property type="protein sequence ID" value="MBB6096564.1"/>
    <property type="molecule type" value="Genomic_DNA"/>
</dbReference>
<dbReference type="RefSeq" id="WP_184335951.1">
    <property type="nucleotide sequence ID" value="NZ_JACHHZ010000008.1"/>
</dbReference>
<gene>
    <name evidence="1" type="ORF">HNQ60_005486</name>
</gene>
<accession>A0A841HV82</accession>
<comment type="caution">
    <text evidence="1">The sequence shown here is derived from an EMBL/GenBank/DDBJ whole genome shotgun (WGS) entry which is preliminary data.</text>
</comment>
<organism evidence="1 2">
    <name type="scientific">Povalibacter uvarum</name>
    <dbReference type="NCBI Taxonomy" id="732238"/>
    <lineage>
        <taxon>Bacteria</taxon>
        <taxon>Pseudomonadati</taxon>
        <taxon>Pseudomonadota</taxon>
        <taxon>Gammaproteobacteria</taxon>
        <taxon>Steroidobacterales</taxon>
        <taxon>Steroidobacteraceae</taxon>
        <taxon>Povalibacter</taxon>
    </lineage>
</organism>